<evidence type="ECO:0000256" key="1">
    <source>
        <dbReference type="ARBA" id="ARBA00004370"/>
    </source>
</evidence>
<proteinExistence type="inferred from homology"/>
<dbReference type="PANTHER" id="PTHR43531">
    <property type="entry name" value="PROTEIN ICFG"/>
    <property type="match status" value="1"/>
</dbReference>
<dbReference type="Proteomes" id="UP000885771">
    <property type="component" value="Unassembled WGS sequence"/>
</dbReference>
<dbReference type="GO" id="GO:0006935">
    <property type="term" value="P:chemotaxis"/>
    <property type="evidence" value="ECO:0007669"/>
    <property type="project" value="UniProtKB-KW"/>
</dbReference>
<accession>A0A7V5RP39</accession>
<dbReference type="Gene3D" id="1.20.120.1530">
    <property type="match status" value="1"/>
</dbReference>
<feature type="coiled-coil region" evidence="5">
    <location>
        <begin position="299"/>
        <end position="326"/>
    </location>
</feature>
<dbReference type="PROSITE" id="PS50885">
    <property type="entry name" value="HAMP"/>
    <property type="match status" value="2"/>
</dbReference>
<feature type="compositionally biased region" description="Polar residues" evidence="6">
    <location>
        <begin position="430"/>
        <end position="474"/>
    </location>
</feature>
<evidence type="ECO:0000259" key="8">
    <source>
        <dbReference type="PROSITE" id="PS50885"/>
    </source>
</evidence>
<dbReference type="CDD" id="cd06225">
    <property type="entry name" value="HAMP"/>
    <property type="match status" value="2"/>
</dbReference>
<dbReference type="EMBL" id="DRLI01000129">
    <property type="protein sequence ID" value="HHM02024.1"/>
    <property type="molecule type" value="Genomic_DNA"/>
</dbReference>
<protein>
    <submittedName>
        <fullName evidence="9">HAMP domain-containing protein</fullName>
    </submittedName>
</protein>
<dbReference type="GO" id="GO:0004888">
    <property type="term" value="F:transmembrane signaling receptor activity"/>
    <property type="evidence" value="ECO:0007669"/>
    <property type="project" value="InterPro"/>
</dbReference>
<dbReference type="Pfam" id="PF00015">
    <property type="entry name" value="MCPsignal"/>
    <property type="match status" value="1"/>
</dbReference>
<dbReference type="FunFam" id="1.10.287.950:FF:000001">
    <property type="entry name" value="Methyl-accepting chemotaxis sensory transducer"/>
    <property type="match status" value="1"/>
</dbReference>
<comment type="similarity">
    <text evidence="3">Belongs to the methyl-accepting chemotaxis (MCP) protein family.</text>
</comment>
<dbReference type="AlphaFoldDB" id="A0A7V5RP39"/>
<dbReference type="InterPro" id="IPR003660">
    <property type="entry name" value="HAMP_dom"/>
</dbReference>
<organism evidence="9">
    <name type="scientific">Caldithrix abyssi</name>
    <dbReference type="NCBI Taxonomy" id="187145"/>
    <lineage>
        <taxon>Bacteria</taxon>
        <taxon>Pseudomonadati</taxon>
        <taxon>Calditrichota</taxon>
        <taxon>Calditrichia</taxon>
        <taxon>Calditrichales</taxon>
        <taxon>Calditrichaceae</taxon>
        <taxon>Caldithrix</taxon>
    </lineage>
</organism>
<comment type="subcellular location">
    <subcellularLocation>
        <location evidence="1">Membrane</location>
    </subcellularLocation>
</comment>
<evidence type="ECO:0000256" key="2">
    <source>
        <dbReference type="ARBA" id="ARBA00022500"/>
    </source>
</evidence>
<feature type="region of interest" description="Disordered" evidence="6">
    <location>
        <begin position="677"/>
        <end position="701"/>
    </location>
</feature>
<gene>
    <name evidence="9" type="ORF">ENJ15_03360</name>
</gene>
<reference evidence="9" key="1">
    <citation type="journal article" date="2020" name="mSystems">
        <title>Genome- and Community-Level Interaction Insights into Carbon Utilization and Element Cycling Functions of Hydrothermarchaeota in Hydrothermal Sediment.</title>
        <authorList>
            <person name="Zhou Z."/>
            <person name="Liu Y."/>
            <person name="Xu W."/>
            <person name="Pan J."/>
            <person name="Luo Z.H."/>
            <person name="Li M."/>
        </authorList>
    </citation>
    <scope>NUCLEOTIDE SEQUENCE [LARGE SCALE GENOMIC DNA]</scope>
    <source>
        <strain evidence="9">HyVt-460</strain>
    </source>
</reference>
<dbReference type="SMART" id="SM00283">
    <property type="entry name" value="MA"/>
    <property type="match status" value="1"/>
</dbReference>
<dbReference type="CDD" id="cd11386">
    <property type="entry name" value="MCP_signal"/>
    <property type="match status" value="1"/>
</dbReference>
<dbReference type="Gene3D" id="6.10.340.10">
    <property type="match status" value="1"/>
</dbReference>
<keyword evidence="5" id="KW-0175">Coiled coil</keyword>
<keyword evidence="2" id="KW-0145">Chemotaxis</keyword>
<dbReference type="PANTHER" id="PTHR43531:SF11">
    <property type="entry name" value="METHYL-ACCEPTING CHEMOTAXIS PROTEIN 3"/>
    <property type="match status" value="1"/>
</dbReference>
<comment type="caution">
    <text evidence="9">The sequence shown here is derived from an EMBL/GenBank/DDBJ whole genome shotgun (WGS) entry which is preliminary data.</text>
</comment>
<evidence type="ECO:0000259" key="7">
    <source>
        <dbReference type="PROSITE" id="PS50111"/>
    </source>
</evidence>
<dbReference type="SUPFAM" id="SSF58104">
    <property type="entry name" value="Methyl-accepting chemotaxis protein (MCP) signaling domain"/>
    <property type="match status" value="1"/>
</dbReference>
<dbReference type="InterPro" id="IPR051310">
    <property type="entry name" value="MCP_chemotaxis"/>
</dbReference>
<dbReference type="PRINTS" id="PR00260">
    <property type="entry name" value="CHEMTRNSDUCR"/>
</dbReference>
<dbReference type="InterPro" id="IPR004090">
    <property type="entry name" value="Chemotax_Me-accpt_rcpt"/>
</dbReference>
<dbReference type="Gene3D" id="1.10.287.950">
    <property type="entry name" value="Methyl-accepting chemotaxis protein"/>
    <property type="match status" value="1"/>
</dbReference>
<feature type="domain" description="HAMP" evidence="8">
    <location>
        <begin position="177"/>
        <end position="229"/>
    </location>
</feature>
<evidence type="ECO:0000256" key="5">
    <source>
        <dbReference type="SAM" id="Coils"/>
    </source>
</evidence>
<dbReference type="Pfam" id="PF00672">
    <property type="entry name" value="HAMP"/>
    <property type="match status" value="1"/>
</dbReference>
<feature type="region of interest" description="Disordered" evidence="6">
    <location>
        <begin position="430"/>
        <end position="490"/>
    </location>
</feature>
<dbReference type="InterPro" id="IPR004089">
    <property type="entry name" value="MCPsignal_dom"/>
</dbReference>
<feature type="domain" description="Methyl-accepting transducer" evidence="7">
    <location>
        <begin position="425"/>
        <end position="654"/>
    </location>
</feature>
<dbReference type="SMART" id="SM00304">
    <property type="entry name" value="HAMP"/>
    <property type="match status" value="3"/>
</dbReference>
<sequence>MPMRKKILSMILIALLATTGSVVSVLIFMQQKATQRSFEEQLGTLVGFSTDNVQLGLTSGEMTAVRATLERLQTFTIFKGAVLFDEDFTPLLAMPAEFELPESLVHKIAQNGKLVIDDLSYASGTLYDEEREVIGHLLIAFTLEPLNAESTRAILLASGTGFLILLLVIGIVTRRVSRLMAPLTNMSGIAERIALGDISQSIDHHSADEIGRLADSFRSMIAALKEKAEVARKISLGIVDVQIEQSSGSDVLGQAMIEMRDSLKSKAEAANQIAGGNLDARVEIASRQDVLGNAMVKMVENLKKGRREVEEALSKVRGNLEEARTVFEEVDRVVALIEEGRLQERIKIDDNADETYKKLVHGFNNALNNILEPVTQAINAMHRIAEGDLAFEMQANYKGDLGRMTGTINDTLGSLNDILSRVSTVAGQVTQGARQVSESSQSLSDGSHKQASSMQETSASMQEISAQTRQNAEYASQADKRSGEVLNNAREGNRQMKKMLAAMDEIKEASAEIYKIIKTIDEIAFQTNLLALNAAVEAARAGVHGKGFAVVAEEVRGLAQRSARAARETTELIENSVNKVENGTGLANETARALEEIVDGVTNVTELIGMIAGASNEQALGIEQVNTGLGEIDRVTQANTVNAGESAAAAEKLSSQAVQLKELLNRFKLKKEESRFSPNLQTAIGATPDTEKEPSSGFMKN</sequence>
<feature type="domain" description="HAMP" evidence="8">
    <location>
        <begin position="368"/>
        <end position="420"/>
    </location>
</feature>
<dbReference type="GO" id="GO:0005886">
    <property type="term" value="C:plasma membrane"/>
    <property type="evidence" value="ECO:0007669"/>
    <property type="project" value="TreeGrafter"/>
</dbReference>
<dbReference type="Pfam" id="PF18947">
    <property type="entry name" value="HAMP_2"/>
    <property type="match status" value="1"/>
</dbReference>
<evidence type="ECO:0000256" key="4">
    <source>
        <dbReference type="PROSITE-ProRule" id="PRU00284"/>
    </source>
</evidence>
<evidence type="ECO:0000256" key="3">
    <source>
        <dbReference type="ARBA" id="ARBA00029447"/>
    </source>
</evidence>
<dbReference type="PROSITE" id="PS50111">
    <property type="entry name" value="CHEMOTAXIS_TRANSDUC_2"/>
    <property type="match status" value="1"/>
</dbReference>
<evidence type="ECO:0000256" key="6">
    <source>
        <dbReference type="SAM" id="MobiDB-lite"/>
    </source>
</evidence>
<dbReference type="GO" id="GO:0007165">
    <property type="term" value="P:signal transduction"/>
    <property type="evidence" value="ECO:0007669"/>
    <property type="project" value="UniProtKB-KW"/>
</dbReference>
<dbReference type="SUPFAM" id="SSF158472">
    <property type="entry name" value="HAMP domain-like"/>
    <property type="match status" value="1"/>
</dbReference>
<name>A0A7V5RP39_CALAY</name>
<keyword evidence="4" id="KW-0807">Transducer</keyword>
<evidence type="ECO:0000313" key="9">
    <source>
        <dbReference type="EMBL" id="HHM02024.1"/>
    </source>
</evidence>